<evidence type="ECO:0000256" key="1">
    <source>
        <dbReference type="SAM" id="MobiDB-lite"/>
    </source>
</evidence>
<evidence type="ECO:0000313" key="3">
    <source>
        <dbReference type="EMBL" id="GAA4016116.1"/>
    </source>
</evidence>
<feature type="compositionally biased region" description="Basic and acidic residues" evidence="1">
    <location>
        <begin position="134"/>
        <end position="149"/>
    </location>
</feature>
<dbReference type="Proteomes" id="UP001500456">
    <property type="component" value="Unassembled WGS sequence"/>
</dbReference>
<comment type="caution">
    <text evidence="3">The sequence shown here is derived from an EMBL/GenBank/DDBJ whole genome shotgun (WGS) entry which is preliminary data.</text>
</comment>
<accession>A0ABP7STK7</accession>
<sequence length="177" mass="20368">MTLAASSFWDDWPKFVPGWLAFVATVGTWIYKAWTRRHKVALGAADDELREALEAARIRFEDIIAEGRRADWFMDEERRETARRIRDLADRRKDETLRAELTKVADAWDEAFALAPGAAGPRVRWMDQPSTPQERAESARVQEQFGKEADVSRTALEHIKAALTRLNELERRTLGRS</sequence>
<gene>
    <name evidence="3" type="ORF">GCM10022232_69060</name>
</gene>
<keyword evidence="4" id="KW-1185">Reference proteome</keyword>
<evidence type="ECO:0000256" key="2">
    <source>
        <dbReference type="SAM" id="Phobius"/>
    </source>
</evidence>
<keyword evidence="2" id="KW-0812">Transmembrane</keyword>
<proteinExistence type="predicted"/>
<keyword evidence="2" id="KW-0472">Membrane</keyword>
<feature type="region of interest" description="Disordered" evidence="1">
    <location>
        <begin position="127"/>
        <end position="149"/>
    </location>
</feature>
<name>A0ABP7STK7_9ACTN</name>
<feature type="transmembrane region" description="Helical" evidence="2">
    <location>
        <begin position="12"/>
        <end position="31"/>
    </location>
</feature>
<keyword evidence="2" id="KW-1133">Transmembrane helix</keyword>
<dbReference type="EMBL" id="BAAAZX010000024">
    <property type="protein sequence ID" value="GAA4016116.1"/>
    <property type="molecule type" value="Genomic_DNA"/>
</dbReference>
<dbReference type="RefSeq" id="WP_345568790.1">
    <property type="nucleotide sequence ID" value="NZ_BAAAZX010000024.1"/>
</dbReference>
<organism evidence="3 4">
    <name type="scientific">Streptomyces plumbiresistens</name>
    <dbReference type="NCBI Taxonomy" id="511811"/>
    <lineage>
        <taxon>Bacteria</taxon>
        <taxon>Bacillati</taxon>
        <taxon>Actinomycetota</taxon>
        <taxon>Actinomycetes</taxon>
        <taxon>Kitasatosporales</taxon>
        <taxon>Streptomycetaceae</taxon>
        <taxon>Streptomyces</taxon>
    </lineage>
</organism>
<evidence type="ECO:0000313" key="4">
    <source>
        <dbReference type="Proteomes" id="UP001500456"/>
    </source>
</evidence>
<protein>
    <submittedName>
        <fullName evidence="3">Uncharacterized protein</fullName>
    </submittedName>
</protein>
<reference evidence="4" key="1">
    <citation type="journal article" date="2019" name="Int. J. Syst. Evol. Microbiol.">
        <title>The Global Catalogue of Microorganisms (GCM) 10K type strain sequencing project: providing services to taxonomists for standard genome sequencing and annotation.</title>
        <authorList>
            <consortium name="The Broad Institute Genomics Platform"/>
            <consortium name="The Broad Institute Genome Sequencing Center for Infectious Disease"/>
            <person name="Wu L."/>
            <person name="Ma J."/>
        </authorList>
    </citation>
    <scope>NUCLEOTIDE SEQUENCE [LARGE SCALE GENOMIC DNA]</scope>
    <source>
        <strain evidence="4">JCM 16924</strain>
    </source>
</reference>